<evidence type="ECO:0000256" key="4">
    <source>
        <dbReference type="ARBA" id="ARBA00022984"/>
    </source>
</evidence>
<dbReference type="GO" id="GO:0016746">
    <property type="term" value="F:acyltransferase activity"/>
    <property type="evidence" value="ECO:0007669"/>
    <property type="project" value="UniProtKB-KW"/>
</dbReference>
<dbReference type="GO" id="GO:0008360">
    <property type="term" value="P:regulation of cell shape"/>
    <property type="evidence" value="ECO:0007669"/>
    <property type="project" value="UniProtKB-UniRule"/>
</dbReference>
<organism evidence="9 10">
    <name type="scientific">Solihabitans fulvus</name>
    <dbReference type="NCBI Taxonomy" id="1892852"/>
    <lineage>
        <taxon>Bacteria</taxon>
        <taxon>Bacillati</taxon>
        <taxon>Actinomycetota</taxon>
        <taxon>Actinomycetes</taxon>
        <taxon>Pseudonocardiales</taxon>
        <taxon>Pseudonocardiaceae</taxon>
        <taxon>Solihabitans</taxon>
    </lineage>
</organism>
<dbReference type="UniPathway" id="UPA00219"/>
<evidence type="ECO:0000256" key="3">
    <source>
        <dbReference type="ARBA" id="ARBA00022960"/>
    </source>
</evidence>
<dbReference type="EMBL" id="VUOB01000010">
    <property type="protein sequence ID" value="KAA2264878.1"/>
    <property type="molecule type" value="Genomic_DNA"/>
</dbReference>
<proteinExistence type="predicted"/>
<dbReference type="CDD" id="cd16913">
    <property type="entry name" value="YkuD_like"/>
    <property type="match status" value="1"/>
</dbReference>
<comment type="caution">
    <text evidence="9">The sequence shown here is derived from an EMBL/GenBank/DDBJ whole genome shotgun (WGS) entry which is preliminary data.</text>
</comment>
<dbReference type="PROSITE" id="PS52029">
    <property type="entry name" value="LD_TPASE"/>
    <property type="match status" value="1"/>
</dbReference>
<dbReference type="PANTHER" id="PTHR30582:SF2">
    <property type="entry name" value="L,D-TRANSPEPTIDASE YCIB-RELATED"/>
    <property type="match status" value="1"/>
</dbReference>
<gene>
    <name evidence="9" type="ORF">F0L68_07335</name>
</gene>
<dbReference type="InterPro" id="IPR050979">
    <property type="entry name" value="LD-transpeptidase"/>
</dbReference>
<accession>A0A5B2XLY1</accession>
<evidence type="ECO:0000259" key="8">
    <source>
        <dbReference type="PROSITE" id="PS52029"/>
    </source>
</evidence>
<evidence type="ECO:0000256" key="5">
    <source>
        <dbReference type="ARBA" id="ARBA00023315"/>
    </source>
</evidence>
<dbReference type="Gene3D" id="2.60.40.3710">
    <property type="match status" value="1"/>
</dbReference>
<evidence type="ECO:0000256" key="2">
    <source>
        <dbReference type="ARBA" id="ARBA00022679"/>
    </source>
</evidence>
<dbReference type="SUPFAM" id="SSF141523">
    <property type="entry name" value="L,D-transpeptidase catalytic domain-like"/>
    <property type="match status" value="1"/>
</dbReference>
<dbReference type="AlphaFoldDB" id="A0A5B2XLY1"/>
<evidence type="ECO:0000256" key="6">
    <source>
        <dbReference type="ARBA" id="ARBA00023316"/>
    </source>
</evidence>
<dbReference type="Proteomes" id="UP000323454">
    <property type="component" value="Unassembled WGS sequence"/>
</dbReference>
<keyword evidence="10" id="KW-1185">Reference proteome</keyword>
<keyword evidence="6 7" id="KW-0961">Cell wall biogenesis/degradation</keyword>
<reference evidence="9 10" key="1">
    <citation type="submission" date="2019-09" db="EMBL/GenBank/DDBJ databases">
        <title>Goodfellowia gen. nov., a new genus of the Pseudonocardineae related to Actinoalloteichus, containing Goodfellowia coeruleoviolacea gen. nov., comb. nov. gen. nov., comb. nov.</title>
        <authorList>
            <person name="Labeda D."/>
        </authorList>
    </citation>
    <scope>NUCLEOTIDE SEQUENCE [LARGE SCALE GENOMIC DNA]</scope>
    <source>
        <strain evidence="9 10">AN110305</strain>
    </source>
</reference>
<feature type="active site" description="Proton donor/acceptor" evidence="7">
    <location>
        <position position="313"/>
    </location>
</feature>
<reference evidence="9 10" key="2">
    <citation type="submission" date="2019-09" db="EMBL/GenBank/DDBJ databases">
        <authorList>
            <person name="Jin C."/>
        </authorList>
    </citation>
    <scope>NUCLEOTIDE SEQUENCE [LARGE SCALE GENOMIC DNA]</scope>
    <source>
        <strain evidence="9 10">AN110305</strain>
    </source>
</reference>
<protein>
    <submittedName>
        <fullName evidence="9">L,D-transpeptidase</fullName>
    </submittedName>
</protein>
<evidence type="ECO:0000313" key="9">
    <source>
        <dbReference type="EMBL" id="KAA2264878.1"/>
    </source>
</evidence>
<dbReference type="GO" id="GO:0071972">
    <property type="term" value="F:peptidoglycan L,D-transpeptidase activity"/>
    <property type="evidence" value="ECO:0007669"/>
    <property type="project" value="TreeGrafter"/>
</dbReference>
<dbReference type="InterPro" id="IPR005490">
    <property type="entry name" value="LD_TPept_cat_dom"/>
</dbReference>
<dbReference type="PANTHER" id="PTHR30582">
    <property type="entry name" value="L,D-TRANSPEPTIDASE"/>
    <property type="match status" value="1"/>
</dbReference>
<keyword evidence="5" id="KW-0012">Acyltransferase</keyword>
<dbReference type="InterPro" id="IPR038063">
    <property type="entry name" value="Transpep_catalytic_dom"/>
</dbReference>
<dbReference type="Gene3D" id="2.40.440.10">
    <property type="entry name" value="L,D-transpeptidase catalytic domain-like"/>
    <property type="match status" value="1"/>
</dbReference>
<sequence>MSLVLVAGLALIAGCSGGSDGKSGSGGSAGGNTSKAEAAPVAKFTAVPADGAKDVAVNVPVQVSVAEGTLTEVSVTNPEGKAIQGQIAADKHTWTSTESLGYGKTYTYAGKATGTDNKTADLKGAFTTLTPTAKIRATVNPTDNQTVGVAMPISVKFDKPVKDRVAAQKALSVTPASDGTWAWLNPQQVNFRPSKYWPENTKVHVDAKLYGVAYGDGAYGVDDLTSDFTIGRNQVVKIDVPTHQLVVLRDGHQTASYPASFGLDNDAERTTPNGTFVVMQKDAKWSFDNPQYGYTNVVKKWAVRFSNHGEFIHENNDNAANIGKKNSSHGCANLLEADAKAYYDSSLIGDPVEVTGSITTLPAKYDWYDWQIPWSQWKTLSAS</sequence>
<feature type="active site" description="Nucleophile" evidence="7">
    <location>
        <position position="331"/>
    </location>
</feature>
<name>A0A5B2XLY1_9PSEU</name>
<dbReference type="GO" id="GO:0005576">
    <property type="term" value="C:extracellular region"/>
    <property type="evidence" value="ECO:0007669"/>
    <property type="project" value="TreeGrafter"/>
</dbReference>
<dbReference type="CDD" id="cd13432">
    <property type="entry name" value="LDT_IgD_like_2"/>
    <property type="match status" value="1"/>
</dbReference>
<dbReference type="InterPro" id="IPR041280">
    <property type="entry name" value="Big_10"/>
</dbReference>
<evidence type="ECO:0000313" key="10">
    <source>
        <dbReference type="Proteomes" id="UP000323454"/>
    </source>
</evidence>
<feature type="domain" description="L,D-TPase catalytic" evidence="8">
    <location>
        <begin position="234"/>
        <end position="355"/>
    </location>
</feature>
<keyword evidence="2" id="KW-0808">Transferase</keyword>
<evidence type="ECO:0000256" key="7">
    <source>
        <dbReference type="PROSITE-ProRule" id="PRU01373"/>
    </source>
</evidence>
<dbReference type="Gene3D" id="2.60.40.3780">
    <property type="match status" value="1"/>
</dbReference>
<keyword evidence="3 7" id="KW-0133">Cell shape</keyword>
<dbReference type="OrthoDB" id="5242354at2"/>
<dbReference type="GO" id="GO:0071555">
    <property type="term" value="P:cell wall organization"/>
    <property type="evidence" value="ECO:0007669"/>
    <property type="project" value="UniProtKB-UniRule"/>
</dbReference>
<comment type="pathway">
    <text evidence="1 7">Cell wall biogenesis; peptidoglycan biosynthesis.</text>
</comment>
<dbReference type="Pfam" id="PF17964">
    <property type="entry name" value="Big_10"/>
    <property type="match status" value="1"/>
</dbReference>
<evidence type="ECO:0000256" key="1">
    <source>
        <dbReference type="ARBA" id="ARBA00004752"/>
    </source>
</evidence>
<dbReference type="GO" id="GO:0018104">
    <property type="term" value="P:peptidoglycan-protein cross-linking"/>
    <property type="evidence" value="ECO:0007669"/>
    <property type="project" value="TreeGrafter"/>
</dbReference>
<dbReference type="Pfam" id="PF03734">
    <property type="entry name" value="YkuD"/>
    <property type="match status" value="1"/>
</dbReference>
<keyword evidence="4 7" id="KW-0573">Peptidoglycan synthesis</keyword>